<reference evidence="3" key="1">
    <citation type="journal article" date="2019" name="Int. J. Syst. Evol. Microbiol.">
        <title>The Global Catalogue of Microorganisms (GCM) 10K type strain sequencing project: providing services to taxonomists for standard genome sequencing and annotation.</title>
        <authorList>
            <consortium name="The Broad Institute Genomics Platform"/>
            <consortium name="The Broad Institute Genome Sequencing Center for Infectious Disease"/>
            <person name="Wu L."/>
            <person name="Ma J."/>
        </authorList>
    </citation>
    <scope>NUCLEOTIDE SEQUENCE [LARGE SCALE GENOMIC DNA]</scope>
    <source>
        <strain evidence="3">NBRC 108755</strain>
    </source>
</reference>
<dbReference type="RefSeq" id="WP_284298946.1">
    <property type="nucleotide sequence ID" value="NZ_BSVA01000001.1"/>
</dbReference>
<evidence type="ECO:0000256" key="1">
    <source>
        <dbReference type="SAM" id="Phobius"/>
    </source>
</evidence>
<feature type="transmembrane region" description="Helical" evidence="1">
    <location>
        <begin position="167"/>
        <end position="187"/>
    </location>
</feature>
<organism evidence="2 3">
    <name type="scientific">Homoserinibacter gongjuensis</name>
    <dbReference type="NCBI Taxonomy" id="1162968"/>
    <lineage>
        <taxon>Bacteria</taxon>
        <taxon>Bacillati</taxon>
        <taxon>Actinomycetota</taxon>
        <taxon>Actinomycetes</taxon>
        <taxon>Micrococcales</taxon>
        <taxon>Microbacteriaceae</taxon>
        <taxon>Homoserinibacter</taxon>
    </lineage>
</organism>
<comment type="caution">
    <text evidence="2">The sequence shown here is derived from an EMBL/GenBank/DDBJ whole genome shotgun (WGS) entry which is preliminary data.</text>
</comment>
<proteinExistence type="predicted"/>
<protein>
    <recommendedName>
        <fullName evidence="4">DUF2975 domain-containing protein</fullName>
    </recommendedName>
</protein>
<evidence type="ECO:0008006" key="4">
    <source>
        <dbReference type="Google" id="ProtNLM"/>
    </source>
</evidence>
<keyword evidence="1" id="KW-1133">Transmembrane helix</keyword>
<evidence type="ECO:0000313" key="3">
    <source>
        <dbReference type="Proteomes" id="UP001157069"/>
    </source>
</evidence>
<keyword evidence="1" id="KW-0472">Membrane</keyword>
<keyword evidence="1" id="KW-0812">Transmembrane</keyword>
<feature type="transmembrane region" description="Helical" evidence="1">
    <location>
        <begin position="73"/>
        <end position="94"/>
    </location>
</feature>
<dbReference type="EMBL" id="BSVA01000001">
    <property type="protein sequence ID" value="GMA90914.1"/>
    <property type="molecule type" value="Genomic_DNA"/>
</dbReference>
<gene>
    <name evidence="2" type="ORF">GCM10025869_14430</name>
</gene>
<feature type="transmembrane region" description="Helical" evidence="1">
    <location>
        <begin position="21"/>
        <end position="42"/>
    </location>
</feature>
<feature type="transmembrane region" description="Helical" evidence="1">
    <location>
        <begin position="115"/>
        <end position="135"/>
    </location>
</feature>
<dbReference type="Proteomes" id="UP001157069">
    <property type="component" value="Unassembled WGS sequence"/>
</dbReference>
<sequence>MGVITAARAAGATRLVALGGIRIAGLAVAVGAMVVGIAYLIVSIVGDTVASPGAGIFEPERGLLSGLPLGLRLLNAISFLLACLVVSGMAWIIADLAWRVRRGVRFDTAVSRSTAALAVVLALGATVVQFVRNLMLYTGLRYPEDADPATVDRASLPLEWGVGTYTFVPNFTLLGLAIVLGVLAYIIRAGERLQRDTEGLV</sequence>
<name>A0ABQ6JSF6_9MICO</name>
<evidence type="ECO:0000313" key="2">
    <source>
        <dbReference type="EMBL" id="GMA90914.1"/>
    </source>
</evidence>
<keyword evidence="3" id="KW-1185">Reference proteome</keyword>
<accession>A0ABQ6JSF6</accession>